<feature type="coiled-coil region" evidence="1">
    <location>
        <begin position="128"/>
        <end position="155"/>
    </location>
</feature>
<dbReference type="Proteomes" id="UP000037784">
    <property type="component" value="Unassembled WGS sequence"/>
</dbReference>
<dbReference type="STRING" id="872965.SE16_11600"/>
<evidence type="ECO:0000256" key="1">
    <source>
        <dbReference type="SAM" id="Coils"/>
    </source>
</evidence>
<keyword evidence="3" id="KW-1185">Reference proteome</keyword>
<dbReference type="PROSITE" id="PS51318">
    <property type="entry name" value="TAT"/>
    <property type="match status" value="1"/>
</dbReference>
<dbReference type="EMBL" id="BBZA01000051">
    <property type="protein sequence ID" value="GAP62360.1"/>
    <property type="molecule type" value="Genomic_DNA"/>
</dbReference>
<protein>
    <submittedName>
        <fullName evidence="2">Uncharacterized protein</fullName>
    </submittedName>
</protein>
<name>A0A0M9UBY5_9CHLR</name>
<dbReference type="AlphaFoldDB" id="A0A0M9UBY5"/>
<sequence length="287" mass="30957">MALKGEDAMSNNLSRRDVLLGGFGALVGASVGGGVAWAESAERREAEVRAEMQAAHNAALDEWRELVAAYEALEEVGLDETLARGLSTLATPLETVRDMVQRVQGGLQQAGDALKQLDEGLVLLDTGLAAAEQAVNTLAEGVQRLEAALAAADERTGGLAQRTADFLRRVLGYLPFGMGERATLVFDEMTNLLAHVPESITAINTALLQPVRATFFPRTATGEVEVRLLDPFVDGVMAPVEQLLGKLTDLLNTLETSVIRPAQHALAVRAERRARVREWRERLGLEL</sequence>
<organism evidence="2 3">
    <name type="scientific">Ardenticatena maritima</name>
    <dbReference type="NCBI Taxonomy" id="872965"/>
    <lineage>
        <taxon>Bacteria</taxon>
        <taxon>Bacillati</taxon>
        <taxon>Chloroflexota</taxon>
        <taxon>Ardenticatenia</taxon>
        <taxon>Ardenticatenales</taxon>
        <taxon>Ardenticatenaceae</taxon>
        <taxon>Ardenticatena</taxon>
    </lineage>
</organism>
<reference evidence="2 3" key="1">
    <citation type="journal article" date="2015" name="Genome Announc.">
        <title>Draft Genome Sequence of a Heterotrophic Facultative Anaerobic Thermophilic Bacterium, Ardenticatena maritima Strain 110ST.</title>
        <authorList>
            <person name="Kawaichi S."/>
            <person name="Yoshida T."/>
            <person name="Sako Y."/>
            <person name="Nakamura R."/>
        </authorList>
    </citation>
    <scope>NUCLEOTIDE SEQUENCE [LARGE SCALE GENOMIC DNA]</scope>
    <source>
        <strain evidence="2 3">110S</strain>
    </source>
</reference>
<dbReference type="InParanoid" id="A0A0M9UBY5"/>
<reference evidence="3" key="2">
    <citation type="submission" date="2015-08" db="EMBL/GenBank/DDBJ databases">
        <title>Draft Genome Sequence of a Heterotrophic Facultative Anaerobic Bacterium Ardenticatena maritima Strain 110S.</title>
        <authorList>
            <person name="Kawaichi S."/>
            <person name="Yoshida T."/>
            <person name="Sako Y."/>
            <person name="Nakamura R."/>
        </authorList>
    </citation>
    <scope>NUCLEOTIDE SEQUENCE [LARGE SCALE GENOMIC DNA]</scope>
    <source>
        <strain evidence="3">110S</strain>
    </source>
</reference>
<comment type="caution">
    <text evidence="2">The sequence shown here is derived from an EMBL/GenBank/DDBJ whole genome shotgun (WGS) entry which is preliminary data.</text>
</comment>
<proteinExistence type="predicted"/>
<gene>
    <name evidence="2" type="ORF">ARMA_0783</name>
</gene>
<dbReference type="InterPro" id="IPR006311">
    <property type="entry name" value="TAT_signal"/>
</dbReference>
<keyword evidence="1" id="KW-0175">Coiled coil</keyword>
<evidence type="ECO:0000313" key="3">
    <source>
        <dbReference type="Proteomes" id="UP000037784"/>
    </source>
</evidence>
<accession>A0A0M9UBY5</accession>
<evidence type="ECO:0000313" key="2">
    <source>
        <dbReference type="EMBL" id="GAP62360.1"/>
    </source>
</evidence>